<gene>
    <name evidence="2" type="ORF">DNH61_09800</name>
</gene>
<dbReference type="Proteomes" id="UP000249522">
    <property type="component" value="Unassembled WGS sequence"/>
</dbReference>
<sequence length="176" mass="20432">MKVFRYDERVGKPIEHYGSREMRITPIMKMLDKQVSVKGQGLYMDLRPRKKLTYTLVTCIISLFICSFQLIVQVMVDGPLVLVVLFYVISLFLCVTLTLTAADLFLKEYRAVKARVKEIDGSYVTFLLASGKEYSLNIKQPEYLEQLHVDQIVAVRLTRMMKIPSFIEEWKEPGVR</sequence>
<protein>
    <submittedName>
        <fullName evidence="2">Uncharacterized protein</fullName>
    </submittedName>
</protein>
<feature type="transmembrane region" description="Helical" evidence="1">
    <location>
        <begin position="84"/>
        <end position="106"/>
    </location>
</feature>
<evidence type="ECO:0000256" key="1">
    <source>
        <dbReference type="SAM" id="Phobius"/>
    </source>
</evidence>
<evidence type="ECO:0000313" key="2">
    <source>
        <dbReference type="EMBL" id="PZD96185.1"/>
    </source>
</evidence>
<organism evidence="2 3">
    <name type="scientific">Paenibacillus sambharensis</name>
    <dbReference type="NCBI Taxonomy" id="1803190"/>
    <lineage>
        <taxon>Bacteria</taxon>
        <taxon>Bacillati</taxon>
        <taxon>Bacillota</taxon>
        <taxon>Bacilli</taxon>
        <taxon>Bacillales</taxon>
        <taxon>Paenibacillaceae</taxon>
        <taxon>Paenibacillus</taxon>
    </lineage>
</organism>
<keyword evidence="1" id="KW-1133">Transmembrane helix</keyword>
<name>A0A2W1LMS0_9BACL</name>
<keyword evidence="3" id="KW-1185">Reference proteome</keyword>
<reference evidence="2 3" key="1">
    <citation type="submission" date="2018-06" db="EMBL/GenBank/DDBJ databases">
        <title>Paenibacillus imtechensis sp. nov.</title>
        <authorList>
            <person name="Pinnaka A.K."/>
            <person name="Singh H."/>
            <person name="Kaur M."/>
        </authorList>
    </citation>
    <scope>NUCLEOTIDE SEQUENCE [LARGE SCALE GENOMIC DNA]</scope>
    <source>
        <strain evidence="2 3">SMB1</strain>
    </source>
</reference>
<evidence type="ECO:0000313" key="3">
    <source>
        <dbReference type="Proteomes" id="UP000249522"/>
    </source>
</evidence>
<dbReference type="OrthoDB" id="3782397at2"/>
<feature type="transmembrane region" description="Helical" evidence="1">
    <location>
        <begin position="52"/>
        <end position="72"/>
    </location>
</feature>
<dbReference type="AlphaFoldDB" id="A0A2W1LMS0"/>
<proteinExistence type="predicted"/>
<keyword evidence="1" id="KW-0472">Membrane</keyword>
<dbReference type="RefSeq" id="WP_111146473.1">
    <property type="nucleotide sequence ID" value="NZ_QKRB01000042.1"/>
</dbReference>
<keyword evidence="1" id="KW-0812">Transmembrane</keyword>
<dbReference type="EMBL" id="QKRB01000042">
    <property type="protein sequence ID" value="PZD96185.1"/>
    <property type="molecule type" value="Genomic_DNA"/>
</dbReference>
<comment type="caution">
    <text evidence="2">The sequence shown here is derived from an EMBL/GenBank/DDBJ whole genome shotgun (WGS) entry which is preliminary data.</text>
</comment>
<accession>A0A2W1LMS0</accession>